<evidence type="ECO:0000256" key="1">
    <source>
        <dbReference type="SAM" id="MobiDB-lite"/>
    </source>
</evidence>
<accession>A0A8T1VIY1</accession>
<keyword evidence="3" id="KW-1185">Reference proteome</keyword>
<protein>
    <submittedName>
        <fullName evidence="2">DNA topoisomerase 2-beta</fullName>
    </submittedName>
</protein>
<evidence type="ECO:0000313" key="2">
    <source>
        <dbReference type="EMBL" id="KAG7380118.1"/>
    </source>
</evidence>
<proteinExistence type="predicted"/>
<comment type="caution">
    <text evidence="2">The sequence shown here is derived from an EMBL/GenBank/DDBJ whole genome shotgun (WGS) entry which is preliminary data.</text>
</comment>
<name>A0A8T1VIY1_9STRA</name>
<reference evidence="2" key="1">
    <citation type="submission" date="2021-02" db="EMBL/GenBank/DDBJ databases">
        <authorList>
            <person name="Palmer J.M."/>
        </authorList>
    </citation>
    <scope>NUCLEOTIDE SEQUENCE</scope>
    <source>
        <strain evidence="2">SCRP734</strain>
    </source>
</reference>
<organism evidence="2 3">
    <name type="scientific">Phytophthora pseudosyringae</name>
    <dbReference type="NCBI Taxonomy" id="221518"/>
    <lineage>
        <taxon>Eukaryota</taxon>
        <taxon>Sar</taxon>
        <taxon>Stramenopiles</taxon>
        <taxon>Oomycota</taxon>
        <taxon>Peronosporomycetes</taxon>
        <taxon>Peronosporales</taxon>
        <taxon>Peronosporaceae</taxon>
        <taxon>Phytophthora</taxon>
    </lineage>
</organism>
<gene>
    <name evidence="2" type="primary">TOP2B_1</name>
    <name evidence="2" type="ORF">PHYPSEUDO_007782</name>
</gene>
<feature type="region of interest" description="Disordered" evidence="1">
    <location>
        <begin position="1"/>
        <end position="46"/>
    </location>
</feature>
<dbReference type="EMBL" id="JAGDFM010000311">
    <property type="protein sequence ID" value="KAG7380118.1"/>
    <property type="molecule type" value="Genomic_DNA"/>
</dbReference>
<dbReference type="Proteomes" id="UP000694044">
    <property type="component" value="Unassembled WGS sequence"/>
</dbReference>
<evidence type="ECO:0000313" key="3">
    <source>
        <dbReference type="Proteomes" id="UP000694044"/>
    </source>
</evidence>
<feature type="compositionally biased region" description="Basic residues" evidence="1">
    <location>
        <begin position="1"/>
        <end position="18"/>
    </location>
</feature>
<feature type="compositionally biased region" description="Low complexity" evidence="1">
    <location>
        <begin position="19"/>
        <end position="41"/>
    </location>
</feature>
<sequence>MTPSKTRKRAPAPYKKKTTGATGKATAGAKKTTTTKMAKVPSKMKKKADAWDHDDEVLVAANEEEGKGIPKQSIEQIYQKKSIWSTFCCGPIPTWALSTGLFNGGNSLYSLY</sequence>
<dbReference type="AlphaFoldDB" id="A0A8T1VIY1"/>